<sequence>MSFDLAALDITPKPIEVHHDQEERDYLIAQVRSGAMTPEMAEGEAVAKKIDPIALLPSFRSFDPLSEPNWTLDMALAWVAWRSAEIVAFHSKPFRDECLGWKPSKRLKYDGAVPQNRRSPFSLMPPEVEEFATLEWLPGRSLWVEDSEQDYFFWQNDTLIPVSVIFAPDGDPNEALGKLADARRIFLAGLKQGDIIASAIDINTGDAVEIPASEWHFLAAFRGEDGYSEFSRRAPDENNPEYCTPKYRWGTVRKVDLSAWLSRLTMPNAAFGMDVGGPIDFDRYLIWCRSLDLTTKKVAMIAWPLWIRNGIKLSALDPAERISAVDEFVVTSEMSDNCHDVTPEAVERFFRAFSGSFPVGQKGENEGSNESAPEQQLHDGRLVPVAAQNGRDDRFPADLLTFRRPRSAEERRRYFGWCESLGRQTALRRVGQLYWKICSGKKQTAIEPRPGILINQLRAGNNPVSESSIKKFRRILAEAINDGNI</sequence>
<organism evidence="1 2">
    <name type="scientific">Rhizobium aquaticum</name>
    <dbReference type="NCBI Taxonomy" id="1549636"/>
    <lineage>
        <taxon>Bacteria</taxon>
        <taxon>Pseudomonadati</taxon>
        <taxon>Pseudomonadota</taxon>
        <taxon>Alphaproteobacteria</taxon>
        <taxon>Hyphomicrobiales</taxon>
        <taxon>Rhizobiaceae</taxon>
        <taxon>Rhizobium/Agrobacterium group</taxon>
        <taxon>Rhizobium</taxon>
    </lineage>
</organism>
<name>A0ABV2J1X5_9HYPH</name>
<keyword evidence="2" id="KW-1185">Reference proteome</keyword>
<evidence type="ECO:0000313" key="1">
    <source>
        <dbReference type="EMBL" id="MET3614751.1"/>
    </source>
</evidence>
<evidence type="ECO:0008006" key="3">
    <source>
        <dbReference type="Google" id="ProtNLM"/>
    </source>
</evidence>
<dbReference type="RefSeq" id="WP_354557225.1">
    <property type="nucleotide sequence ID" value="NZ_JBEPMB010000004.1"/>
</dbReference>
<accession>A0ABV2J1X5</accession>
<proteinExistence type="predicted"/>
<protein>
    <recommendedName>
        <fullName evidence="3">Phage terminase large subunit-like protein</fullName>
    </recommendedName>
</protein>
<comment type="caution">
    <text evidence="1">The sequence shown here is derived from an EMBL/GenBank/DDBJ whole genome shotgun (WGS) entry which is preliminary data.</text>
</comment>
<dbReference type="Proteomes" id="UP001549047">
    <property type="component" value="Unassembled WGS sequence"/>
</dbReference>
<dbReference type="EMBL" id="JBEPMB010000004">
    <property type="protein sequence ID" value="MET3614751.1"/>
    <property type="molecule type" value="Genomic_DNA"/>
</dbReference>
<gene>
    <name evidence="1" type="ORF">ABID16_003088</name>
</gene>
<evidence type="ECO:0000313" key="2">
    <source>
        <dbReference type="Proteomes" id="UP001549047"/>
    </source>
</evidence>
<reference evidence="1 2" key="1">
    <citation type="submission" date="2024-06" db="EMBL/GenBank/DDBJ databases">
        <title>Genomic Encyclopedia of Type Strains, Phase IV (KMG-IV): sequencing the most valuable type-strain genomes for metagenomic binning, comparative biology and taxonomic classification.</title>
        <authorList>
            <person name="Goeker M."/>
        </authorList>
    </citation>
    <scope>NUCLEOTIDE SEQUENCE [LARGE SCALE GENOMIC DNA]</scope>
    <source>
        <strain evidence="1 2">DSM 29780</strain>
    </source>
</reference>